<dbReference type="SUPFAM" id="SSF81324">
    <property type="entry name" value="Voltage-gated potassium channels"/>
    <property type="match status" value="1"/>
</dbReference>
<proteinExistence type="predicted"/>
<feature type="transmembrane region" description="Helical" evidence="13">
    <location>
        <begin position="39"/>
        <end position="65"/>
    </location>
</feature>
<dbReference type="InterPro" id="IPR031846">
    <property type="entry name" value="Hvcn1"/>
</dbReference>
<keyword evidence="11" id="KW-0407">Ion channel</keyword>
<evidence type="ECO:0000256" key="9">
    <source>
        <dbReference type="ARBA" id="ARBA00023065"/>
    </source>
</evidence>
<dbReference type="InterPro" id="IPR005821">
    <property type="entry name" value="Ion_trans_dom"/>
</dbReference>
<sequence>MQSSPHKDYGTITDKEDIDIVPKPGLRKRLGIILESRKVHILVLLLIILDILLVIAEIVCSLFDLDKTKEEVLALKIIGHISLGITCVFAIEVLLKFVAFGFHYFFSANHWGLHLLDAIVVFASLGLEAGLHGKQREVAGLLILFRLWRIVKITASVAEGIGEHDEERMKVLEKELRMSKKRIKELEQKLQSV</sequence>
<evidence type="ECO:0000256" key="7">
    <source>
        <dbReference type="ARBA" id="ARBA00022989"/>
    </source>
</evidence>
<dbReference type="GO" id="GO:0005886">
    <property type="term" value="C:plasma membrane"/>
    <property type="evidence" value="ECO:0007669"/>
    <property type="project" value="UniProtKB-SubCell"/>
</dbReference>
<evidence type="ECO:0000256" key="4">
    <source>
        <dbReference type="ARBA" id="ARBA00022475"/>
    </source>
</evidence>
<evidence type="ECO:0000256" key="12">
    <source>
        <dbReference type="ARBA" id="ARBA00031989"/>
    </source>
</evidence>
<feature type="domain" description="Ion transport" evidence="14">
    <location>
        <begin position="40"/>
        <end position="154"/>
    </location>
</feature>
<keyword evidence="10 13" id="KW-0472">Membrane</keyword>
<dbReference type="Gene3D" id="1.20.120.350">
    <property type="entry name" value="Voltage-gated potassium channels. Chain C"/>
    <property type="match status" value="1"/>
</dbReference>
<name>A0AAW2YZQ8_9EUKA</name>
<dbReference type="PANTHER" id="PTHR46480">
    <property type="entry name" value="F20B24.22"/>
    <property type="match status" value="1"/>
</dbReference>
<evidence type="ECO:0000313" key="16">
    <source>
        <dbReference type="Proteomes" id="UP001431209"/>
    </source>
</evidence>
<comment type="caution">
    <text evidence="15">The sequence shown here is derived from an EMBL/GenBank/DDBJ whole genome shotgun (WGS) entry which is preliminary data.</text>
</comment>
<keyword evidence="6" id="KW-0851">Voltage-gated channel</keyword>
<reference evidence="15 16" key="1">
    <citation type="submission" date="2024-03" db="EMBL/GenBank/DDBJ databases">
        <title>The Acrasis kona genome and developmental transcriptomes reveal deep origins of eukaryotic multicellular pathways.</title>
        <authorList>
            <person name="Sheikh S."/>
            <person name="Fu C.-J."/>
            <person name="Brown M.W."/>
            <person name="Baldauf S.L."/>
        </authorList>
    </citation>
    <scope>NUCLEOTIDE SEQUENCE [LARGE SCALE GENOMIC DNA]</scope>
    <source>
        <strain evidence="15 16">ATCC MYA-3509</strain>
    </source>
</reference>
<evidence type="ECO:0000256" key="8">
    <source>
        <dbReference type="ARBA" id="ARBA00023054"/>
    </source>
</evidence>
<dbReference type="InterPro" id="IPR027359">
    <property type="entry name" value="Volt_channel_dom_sf"/>
</dbReference>
<keyword evidence="7 13" id="KW-1133">Transmembrane helix</keyword>
<dbReference type="AlphaFoldDB" id="A0AAW2YZQ8"/>
<evidence type="ECO:0000256" key="1">
    <source>
        <dbReference type="ARBA" id="ARBA00004651"/>
    </source>
</evidence>
<keyword evidence="16" id="KW-1185">Reference proteome</keyword>
<evidence type="ECO:0000259" key="14">
    <source>
        <dbReference type="Pfam" id="PF00520"/>
    </source>
</evidence>
<evidence type="ECO:0000256" key="11">
    <source>
        <dbReference type="ARBA" id="ARBA00023303"/>
    </source>
</evidence>
<accession>A0AAW2YZQ8</accession>
<evidence type="ECO:0000256" key="5">
    <source>
        <dbReference type="ARBA" id="ARBA00022692"/>
    </source>
</evidence>
<organism evidence="15 16">
    <name type="scientific">Acrasis kona</name>
    <dbReference type="NCBI Taxonomy" id="1008807"/>
    <lineage>
        <taxon>Eukaryota</taxon>
        <taxon>Discoba</taxon>
        <taxon>Heterolobosea</taxon>
        <taxon>Tetramitia</taxon>
        <taxon>Eutetramitia</taxon>
        <taxon>Acrasidae</taxon>
        <taxon>Acrasis</taxon>
    </lineage>
</organism>
<keyword evidence="9" id="KW-0406">Ion transport</keyword>
<keyword evidence="3" id="KW-0813">Transport</keyword>
<dbReference type="GO" id="GO:0030171">
    <property type="term" value="F:voltage-gated proton channel activity"/>
    <property type="evidence" value="ECO:0007669"/>
    <property type="project" value="InterPro"/>
</dbReference>
<dbReference type="GO" id="GO:0034702">
    <property type="term" value="C:monoatomic ion channel complex"/>
    <property type="evidence" value="ECO:0007669"/>
    <property type="project" value="UniProtKB-KW"/>
</dbReference>
<dbReference type="PANTHER" id="PTHR46480:SF1">
    <property type="entry name" value="VOLTAGE-GATED HYDROGEN CHANNEL 1"/>
    <property type="match status" value="1"/>
</dbReference>
<dbReference type="EMBL" id="JAOPGA020000840">
    <property type="protein sequence ID" value="KAL0482288.1"/>
    <property type="molecule type" value="Genomic_DNA"/>
</dbReference>
<dbReference type="Pfam" id="PF00520">
    <property type="entry name" value="Ion_trans"/>
    <property type="match status" value="1"/>
</dbReference>
<protein>
    <recommendedName>
        <fullName evidence="2">Voltage-gated hydrogen channel 1</fullName>
    </recommendedName>
    <alternativeName>
        <fullName evidence="12">Hydrogen voltage-gated channel 1</fullName>
    </alternativeName>
</protein>
<keyword evidence="5 13" id="KW-0812">Transmembrane</keyword>
<dbReference type="Proteomes" id="UP001431209">
    <property type="component" value="Unassembled WGS sequence"/>
</dbReference>
<gene>
    <name evidence="15" type="ORF">AKO1_012988</name>
</gene>
<comment type="subcellular location">
    <subcellularLocation>
        <location evidence="1">Cell membrane</location>
        <topology evidence="1">Multi-pass membrane protein</topology>
    </subcellularLocation>
</comment>
<evidence type="ECO:0000256" key="2">
    <source>
        <dbReference type="ARBA" id="ARBA00015897"/>
    </source>
</evidence>
<keyword evidence="4" id="KW-1003">Cell membrane</keyword>
<evidence type="ECO:0000256" key="6">
    <source>
        <dbReference type="ARBA" id="ARBA00022882"/>
    </source>
</evidence>
<evidence type="ECO:0000256" key="10">
    <source>
        <dbReference type="ARBA" id="ARBA00023136"/>
    </source>
</evidence>
<keyword evidence="8" id="KW-0175">Coiled coil</keyword>
<feature type="transmembrane region" description="Helical" evidence="13">
    <location>
        <begin position="77"/>
        <end position="105"/>
    </location>
</feature>
<evidence type="ECO:0000256" key="13">
    <source>
        <dbReference type="SAM" id="Phobius"/>
    </source>
</evidence>
<evidence type="ECO:0000313" key="15">
    <source>
        <dbReference type="EMBL" id="KAL0482288.1"/>
    </source>
</evidence>
<evidence type="ECO:0000256" key="3">
    <source>
        <dbReference type="ARBA" id="ARBA00022448"/>
    </source>
</evidence>